<protein>
    <submittedName>
        <fullName evidence="3">P-loop containing nucleoside triphosphate hydrolase protein</fullName>
    </submittedName>
</protein>
<dbReference type="NCBIfam" id="TIGR00231">
    <property type="entry name" value="small_GTP"/>
    <property type="match status" value="1"/>
</dbReference>
<dbReference type="SMART" id="SM00173">
    <property type="entry name" value="RAS"/>
    <property type="match status" value="1"/>
</dbReference>
<dbReference type="FunFam" id="3.40.50.300:FF:001447">
    <property type="entry name" value="Ras-related protein Rab-1B"/>
    <property type="match status" value="1"/>
</dbReference>
<dbReference type="InterPro" id="IPR001806">
    <property type="entry name" value="Small_GTPase"/>
</dbReference>
<dbReference type="RefSeq" id="XP_062724449.1">
    <property type="nucleotide sequence ID" value="XM_062864522.1"/>
</dbReference>
<dbReference type="PANTHER" id="PTHR47977">
    <property type="entry name" value="RAS-RELATED PROTEIN RAB"/>
    <property type="match status" value="1"/>
</dbReference>
<evidence type="ECO:0000313" key="3">
    <source>
        <dbReference type="EMBL" id="KAK3308669.1"/>
    </source>
</evidence>
<dbReference type="SUPFAM" id="SSF52540">
    <property type="entry name" value="P-loop containing nucleoside triphosphate hydrolases"/>
    <property type="match status" value="1"/>
</dbReference>
<comment type="caution">
    <text evidence="3">The sequence shown here is derived from an EMBL/GenBank/DDBJ whole genome shotgun (WGS) entry which is preliminary data.</text>
</comment>
<dbReference type="PRINTS" id="PR00449">
    <property type="entry name" value="RASTRNSFRMNG"/>
</dbReference>
<dbReference type="EMBL" id="JAUDZG010000002">
    <property type="protein sequence ID" value="KAK3308669.1"/>
    <property type="molecule type" value="Genomic_DNA"/>
</dbReference>
<dbReference type="GeneID" id="87883351"/>
<dbReference type="PROSITE" id="PS51419">
    <property type="entry name" value="RAB"/>
    <property type="match status" value="1"/>
</dbReference>
<proteinExistence type="predicted"/>
<dbReference type="GO" id="GO:0005525">
    <property type="term" value="F:GTP binding"/>
    <property type="evidence" value="ECO:0007669"/>
    <property type="project" value="UniProtKB-KW"/>
</dbReference>
<dbReference type="AlphaFoldDB" id="A0AAJ0GYV9"/>
<evidence type="ECO:0000256" key="2">
    <source>
        <dbReference type="ARBA" id="ARBA00023134"/>
    </source>
</evidence>
<dbReference type="PROSITE" id="PS51421">
    <property type="entry name" value="RAS"/>
    <property type="match status" value="1"/>
</dbReference>
<evidence type="ECO:0000313" key="4">
    <source>
        <dbReference type="Proteomes" id="UP001273166"/>
    </source>
</evidence>
<name>A0AAJ0GYV9_9PEZI</name>
<evidence type="ECO:0000256" key="1">
    <source>
        <dbReference type="ARBA" id="ARBA00022741"/>
    </source>
</evidence>
<accession>A0AAJ0GYV9</accession>
<dbReference type="SMART" id="SM00174">
    <property type="entry name" value="RHO"/>
    <property type="match status" value="1"/>
</dbReference>
<reference evidence="3" key="1">
    <citation type="journal article" date="2023" name="Mol. Phylogenet. Evol.">
        <title>Genome-scale phylogeny and comparative genomics of the fungal order Sordariales.</title>
        <authorList>
            <person name="Hensen N."/>
            <person name="Bonometti L."/>
            <person name="Westerberg I."/>
            <person name="Brannstrom I.O."/>
            <person name="Guillou S."/>
            <person name="Cros-Aarteil S."/>
            <person name="Calhoun S."/>
            <person name="Haridas S."/>
            <person name="Kuo A."/>
            <person name="Mondo S."/>
            <person name="Pangilinan J."/>
            <person name="Riley R."/>
            <person name="LaButti K."/>
            <person name="Andreopoulos B."/>
            <person name="Lipzen A."/>
            <person name="Chen C."/>
            <person name="Yan M."/>
            <person name="Daum C."/>
            <person name="Ng V."/>
            <person name="Clum A."/>
            <person name="Steindorff A."/>
            <person name="Ohm R.A."/>
            <person name="Martin F."/>
            <person name="Silar P."/>
            <person name="Natvig D.O."/>
            <person name="Lalanne C."/>
            <person name="Gautier V."/>
            <person name="Ament-Velasquez S.L."/>
            <person name="Kruys A."/>
            <person name="Hutchinson M.I."/>
            <person name="Powell A.J."/>
            <person name="Barry K."/>
            <person name="Miller A.N."/>
            <person name="Grigoriev I.V."/>
            <person name="Debuchy R."/>
            <person name="Gladieux P."/>
            <person name="Hiltunen Thoren M."/>
            <person name="Johannesson H."/>
        </authorList>
    </citation>
    <scope>NUCLEOTIDE SEQUENCE</scope>
    <source>
        <strain evidence="3">CBS 333.67</strain>
    </source>
</reference>
<dbReference type="Proteomes" id="UP001273166">
    <property type="component" value="Unassembled WGS sequence"/>
</dbReference>
<keyword evidence="3" id="KW-0378">Hydrolase</keyword>
<organism evidence="3 4">
    <name type="scientific">Chaetomium strumarium</name>
    <dbReference type="NCBI Taxonomy" id="1170767"/>
    <lineage>
        <taxon>Eukaryota</taxon>
        <taxon>Fungi</taxon>
        <taxon>Dikarya</taxon>
        <taxon>Ascomycota</taxon>
        <taxon>Pezizomycotina</taxon>
        <taxon>Sordariomycetes</taxon>
        <taxon>Sordariomycetidae</taxon>
        <taxon>Sordariales</taxon>
        <taxon>Chaetomiaceae</taxon>
        <taxon>Chaetomium</taxon>
    </lineage>
</organism>
<keyword evidence="1" id="KW-0547">Nucleotide-binding</keyword>
<keyword evidence="4" id="KW-1185">Reference proteome</keyword>
<dbReference type="GO" id="GO:0003924">
    <property type="term" value="F:GTPase activity"/>
    <property type="evidence" value="ECO:0007669"/>
    <property type="project" value="InterPro"/>
</dbReference>
<sequence length="231" mass="25731">MYLAEDRDKRVKAILEVEEWAGTVKLVVIGSSGVGKTALLRLYCDHEWDPRLATSTIGIDFKTKRLLVGDEPYKVNIFDTAGQERFRTLSASYYRGAHGVILVYDITNRKTFLDLEGWFQEAKTCSTEVVVLCLVGAKLDKAADGGREVTTEEGRALAESHGALFYEVSAKTGENFREPFVGIVQRIVGTPGLLEAVRRKPVPDTLRLNRDDDYYTKPIIVVSLLHCCLSG</sequence>
<dbReference type="InterPro" id="IPR027417">
    <property type="entry name" value="P-loop_NTPase"/>
</dbReference>
<dbReference type="Gene3D" id="3.40.50.300">
    <property type="entry name" value="P-loop containing nucleotide triphosphate hydrolases"/>
    <property type="match status" value="1"/>
</dbReference>
<dbReference type="InterPro" id="IPR050227">
    <property type="entry name" value="Rab"/>
</dbReference>
<gene>
    <name evidence="3" type="ORF">B0T15DRAFT_390083</name>
</gene>
<dbReference type="SMART" id="SM00175">
    <property type="entry name" value="RAB"/>
    <property type="match status" value="1"/>
</dbReference>
<reference evidence="3" key="2">
    <citation type="submission" date="2023-06" db="EMBL/GenBank/DDBJ databases">
        <authorList>
            <consortium name="Lawrence Berkeley National Laboratory"/>
            <person name="Mondo S.J."/>
            <person name="Hensen N."/>
            <person name="Bonometti L."/>
            <person name="Westerberg I."/>
            <person name="Brannstrom I.O."/>
            <person name="Guillou S."/>
            <person name="Cros-Aarteil S."/>
            <person name="Calhoun S."/>
            <person name="Haridas S."/>
            <person name="Kuo A."/>
            <person name="Pangilinan J."/>
            <person name="Riley R."/>
            <person name="Labutti K."/>
            <person name="Andreopoulos B."/>
            <person name="Lipzen A."/>
            <person name="Chen C."/>
            <person name="Yanf M."/>
            <person name="Daum C."/>
            <person name="Ng V."/>
            <person name="Clum A."/>
            <person name="Steindorff A."/>
            <person name="Ohm R."/>
            <person name="Martin F."/>
            <person name="Silar P."/>
            <person name="Natvig D."/>
            <person name="Lalanne C."/>
            <person name="Gautier V."/>
            <person name="Ament-Velasquez S.L."/>
            <person name="Kruys A."/>
            <person name="Hutchinson M.I."/>
            <person name="Powell A.J."/>
            <person name="Barry K."/>
            <person name="Miller A.N."/>
            <person name="Grigoriev I.V."/>
            <person name="Debuchy R."/>
            <person name="Gladieux P."/>
            <person name="Thoren M.H."/>
            <person name="Johannesson H."/>
        </authorList>
    </citation>
    <scope>NUCLEOTIDE SEQUENCE</scope>
    <source>
        <strain evidence="3">CBS 333.67</strain>
    </source>
</reference>
<dbReference type="SMART" id="SM00176">
    <property type="entry name" value="RAN"/>
    <property type="match status" value="1"/>
</dbReference>
<keyword evidence="2" id="KW-0342">GTP-binding</keyword>
<dbReference type="CDD" id="cd00154">
    <property type="entry name" value="Rab"/>
    <property type="match status" value="1"/>
</dbReference>
<dbReference type="Pfam" id="PF00071">
    <property type="entry name" value="Ras"/>
    <property type="match status" value="1"/>
</dbReference>
<dbReference type="InterPro" id="IPR005225">
    <property type="entry name" value="Small_GTP-bd"/>
</dbReference>